<feature type="compositionally biased region" description="Polar residues" evidence="10">
    <location>
        <begin position="290"/>
        <end position="306"/>
    </location>
</feature>
<protein>
    <recommendedName>
        <fullName evidence="13">Mitochondrial carrier protein</fullName>
    </recommendedName>
</protein>
<keyword evidence="4 8" id="KW-0812">Transmembrane</keyword>
<dbReference type="KEGG" id="ehx:EMIHUDRAFT_471020"/>
<evidence type="ECO:0000256" key="9">
    <source>
        <dbReference type="RuleBase" id="RU000488"/>
    </source>
</evidence>
<dbReference type="PANTHER" id="PTHR45758:SF4">
    <property type="entry name" value="MITOFERRIN-1"/>
    <property type="match status" value="1"/>
</dbReference>
<keyword evidence="3 9" id="KW-0813">Transport</keyword>
<dbReference type="GO" id="GO:0048250">
    <property type="term" value="P:iron import into the mitochondrion"/>
    <property type="evidence" value="ECO:0007669"/>
    <property type="project" value="TreeGrafter"/>
</dbReference>
<feature type="repeat" description="Solcar" evidence="8">
    <location>
        <begin position="9"/>
        <end position="94"/>
    </location>
</feature>
<dbReference type="InterPro" id="IPR018108">
    <property type="entry name" value="MCP_transmembrane"/>
</dbReference>
<keyword evidence="7 8" id="KW-0472">Membrane</keyword>
<keyword evidence="5" id="KW-1133">Transmembrane helix</keyword>
<evidence type="ECO:0000256" key="2">
    <source>
        <dbReference type="ARBA" id="ARBA00006375"/>
    </source>
</evidence>
<comment type="similarity">
    <text evidence="2 9">Belongs to the mitochondrial carrier (TC 2.A.29) family.</text>
</comment>
<dbReference type="GO" id="GO:0031966">
    <property type="term" value="C:mitochondrial membrane"/>
    <property type="evidence" value="ECO:0007669"/>
    <property type="project" value="UniProtKB-SubCell"/>
</dbReference>
<name>A0A0D3IEM7_EMIH1</name>
<evidence type="ECO:0000256" key="7">
    <source>
        <dbReference type="ARBA" id="ARBA00023136"/>
    </source>
</evidence>
<dbReference type="HOGENOM" id="CLU_856447_0_0_1"/>
<dbReference type="InterPro" id="IPR023395">
    <property type="entry name" value="MCP_dom_sf"/>
</dbReference>
<proteinExistence type="inferred from homology"/>
<dbReference type="AlphaFoldDB" id="A0A0D3IEM7"/>
<feature type="region of interest" description="Disordered" evidence="10">
    <location>
        <begin position="290"/>
        <end position="325"/>
    </location>
</feature>
<evidence type="ECO:0000313" key="11">
    <source>
        <dbReference type="EnsemblProtists" id="EOD09712"/>
    </source>
</evidence>
<dbReference type="PROSITE" id="PS50920">
    <property type="entry name" value="SOLCAR"/>
    <property type="match status" value="1"/>
</dbReference>
<evidence type="ECO:0008006" key="13">
    <source>
        <dbReference type="Google" id="ProtNLM"/>
    </source>
</evidence>
<reference evidence="12" key="1">
    <citation type="journal article" date="2013" name="Nature">
        <title>Pan genome of the phytoplankton Emiliania underpins its global distribution.</title>
        <authorList>
            <person name="Read B.A."/>
            <person name="Kegel J."/>
            <person name="Klute M.J."/>
            <person name="Kuo A."/>
            <person name="Lefebvre S.C."/>
            <person name="Maumus F."/>
            <person name="Mayer C."/>
            <person name="Miller J."/>
            <person name="Monier A."/>
            <person name="Salamov A."/>
            <person name="Young J."/>
            <person name="Aguilar M."/>
            <person name="Claverie J.M."/>
            <person name="Frickenhaus S."/>
            <person name="Gonzalez K."/>
            <person name="Herman E.K."/>
            <person name="Lin Y.C."/>
            <person name="Napier J."/>
            <person name="Ogata H."/>
            <person name="Sarno A.F."/>
            <person name="Shmutz J."/>
            <person name="Schroeder D."/>
            <person name="de Vargas C."/>
            <person name="Verret F."/>
            <person name="von Dassow P."/>
            <person name="Valentin K."/>
            <person name="Van de Peer Y."/>
            <person name="Wheeler G."/>
            <person name="Dacks J.B."/>
            <person name="Delwiche C.F."/>
            <person name="Dyhrman S.T."/>
            <person name="Glockner G."/>
            <person name="John U."/>
            <person name="Richards T."/>
            <person name="Worden A.Z."/>
            <person name="Zhang X."/>
            <person name="Grigoriev I.V."/>
            <person name="Allen A.E."/>
            <person name="Bidle K."/>
            <person name="Borodovsky M."/>
            <person name="Bowler C."/>
            <person name="Brownlee C."/>
            <person name="Cock J.M."/>
            <person name="Elias M."/>
            <person name="Gladyshev V.N."/>
            <person name="Groth M."/>
            <person name="Guda C."/>
            <person name="Hadaegh A."/>
            <person name="Iglesias-Rodriguez M.D."/>
            <person name="Jenkins J."/>
            <person name="Jones B.M."/>
            <person name="Lawson T."/>
            <person name="Leese F."/>
            <person name="Lindquist E."/>
            <person name="Lobanov A."/>
            <person name="Lomsadze A."/>
            <person name="Malik S.B."/>
            <person name="Marsh M.E."/>
            <person name="Mackinder L."/>
            <person name="Mock T."/>
            <person name="Mueller-Roeber B."/>
            <person name="Pagarete A."/>
            <person name="Parker M."/>
            <person name="Probert I."/>
            <person name="Quesneville H."/>
            <person name="Raines C."/>
            <person name="Rensing S.A."/>
            <person name="Riano-Pachon D.M."/>
            <person name="Richier S."/>
            <person name="Rokitta S."/>
            <person name="Shiraiwa Y."/>
            <person name="Soanes D.M."/>
            <person name="van der Giezen M."/>
            <person name="Wahlund T.M."/>
            <person name="Williams B."/>
            <person name="Wilson W."/>
            <person name="Wolfe G."/>
            <person name="Wurch L.L."/>
        </authorList>
    </citation>
    <scope>NUCLEOTIDE SEQUENCE</scope>
</reference>
<evidence type="ECO:0000256" key="10">
    <source>
        <dbReference type="SAM" id="MobiDB-lite"/>
    </source>
</evidence>
<dbReference type="PaxDb" id="2903-EOD09712"/>
<evidence type="ECO:0000313" key="12">
    <source>
        <dbReference type="Proteomes" id="UP000013827"/>
    </source>
</evidence>
<accession>A0A0D3IEM7</accession>
<dbReference type="EnsemblProtists" id="EOD09712">
    <property type="protein sequence ID" value="EOD09712"/>
    <property type="gene ID" value="EMIHUDRAFT_471020"/>
</dbReference>
<dbReference type="eggNOG" id="KOG0761">
    <property type="taxonomic scope" value="Eukaryota"/>
</dbReference>
<evidence type="ECO:0000256" key="3">
    <source>
        <dbReference type="ARBA" id="ARBA00022448"/>
    </source>
</evidence>
<sequence length="325" mass="35135">MSDTSASSGRLWPHVVSGVSGRVTAELFMSPINLLKVRLQHNLQLKRLPVPAAMLQLARDEGALSLWRGLPPRLMWATPLSAATFTYYQAAKKVSSGEASDGAAGKRDSRIVLAGPFMLAASVAVRTPFDIAEQRLQLEPPATGADAARRPSAFRRALSVRMQTKIYATAADPHPSMPAVWRATVSQAGRRPPPPAACCGRRLFTASLASHRETQHELKIERAAHDDTAERLVEMQHKLEATLQELSNLERFVKGCSACSSVPSNTPPEREPLLKEEAYLQSRLRFVQEELTSSASTAVTRPSSASIGRKGKAAAASPGDDALRA</sequence>
<keyword evidence="12" id="KW-1185">Reference proteome</keyword>
<dbReference type="GO" id="GO:0015093">
    <property type="term" value="F:ferrous iron transmembrane transporter activity"/>
    <property type="evidence" value="ECO:0007669"/>
    <property type="project" value="TreeGrafter"/>
</dbReference>
<keyword evidence="6" id="KW-0496">Mitochondrion</keyword>
<dbReference type="SUPFAM" id="SSF103506">
    <property type="entry name" value="Mitochondrial carrier"/>
    <property type="match status" value="1"/>
</dbReference>
<dbReference type="Gene3D" id="1.50.40.10">
    <property type="entry name" value="Mitochondrial carrier domain"/>
    <property type="match status" value="1"/>
</dbReference>
<evidence type="ECO:0000256" key="4">
    <source>
        <dbReference type="ARBA" id="ARBA00022692"/>
    </source>
</evidence>
<dbReference type="Pfam" id="PF00153">
    <property type="entry name" value="Mito_carr"/>
    <property type="match status" value="1"/>
</dbReference>
<dbReference type="PANTHER" id="PTHR45758">
    <property type="entry name" value="MITOFERRIN-1-RELATED"/>
    <property type="match status" value="1"/>
</dbReference>
<dbReference type="RefSeq" id="XP_005762141.1">
    <property type="nucleotide sequence ID" value="XM_005762084.1"/>
</dbReference>
<evidence type="ECO:0000256" key="8">
    <source>
        <dbReference type="PROSITE-ProRule" id="PRU00282"/>
    </source>
</evidence>
<evidence type="ECO:0000256" key="5">
    <source>
        <dbReference type="ARBA" id="ARBA00022989"/>
    </source>
</evidence>
<dbReference type="Proteomes" id="UP000013827">
    <property type="component" value="Unassembled WGS sequence"/>
</dbReference>
<reference evidence="11" key="2">
    <citation type="submission" date="2024-10" db="UniProtKB">
        <authorList>
            <consortium name="EnsemblProtists"/>
        </authorList>
    </citation>
    <scope>IDENTIFICATION</scope>
</reference>
<evidence type="ECO:0000256" key="1">
    <source>
        <dbReference type="ARBA" id="ARBA00004225"/>
    </source>
</evidence>
<evidence type="ECO:0000256" key="6">
    <source>
        <dbReference type="ARBA" id="ARBA00023128"/>
    </source>
</evidence>
<organism evidence="11 12">
    <name type="scientific">Emiliania huxleyi (strain CCMP1516)</name>
    <dbReference type="NCBI Taxonomy" id="280463"/>
    <lineage>
        <taxon>Eukaryota</taxon>
        <taxon>Haptista</taxon>
        <taxon>Haptophyta</taxon>
        <taxon>Prymnesiophyceae</taxon>
        <taxon>Isochrysidales</taxon>
        <taxon>Noelaerhabdaceae</taxon>
        <taxon>Emiliania</taxon>
    </lineage>
</organism>
<dbReference type="GeneID" id="17255865"/>
<comment type="subcellular location">
    <subcellularLocation>
        <location evidence="1">Mitochondrion membrane</location>
        <topology evidence="1">Multi-pass membrane protein</topology>
    </subcellularLocation>
</comment>